<gene>
    <name evidence="10" type="ORF">J5N97_008629</name>
</gene>
<keyword evidence="6" id="KW-0862">Zinc</keyword>
<keyword evidence="11" id="KW-1185">Reference proteome</keyword>
<dbReference type="SUPFAM" id="SSF53597">
    <property type="entry name" value="Dihydrofolate reductase-like"/>
    <property type="match status" value="1"/>
</dbReference>
<dbReference type="Pfam" id="PF00383">
    <property type="entry name" value="dCMP_cyt_deam_1"/>
    <property type="match status" value="1"/>
</dbReference>
<protein>
    <recommendedName>
        <fullName evidence="8">Riboflavin biosynthesis protein PYRD, chloroplastic</fullName>
        <ecNumber evidence="3">3.5.4.26</ecNumber>
    </recommendedName>
</protein>
<keyword evidence="4" id="KW-0479">Metal-binding</keyword>
<comment type="cofactor">
    <cofactor evidence="1">
        <name>Zn(2+)</name>
        <dbReference type="ChEBI" id="CHEBI:29105"/>
    </cofactor>
</comment>
<comment type="pathway">
    <text evidence="2">Cofactor biosynthesis; riboflavin biosynthesis; 5-amino-6-(D-ribitylamino)uracil from GTP: step 2/4.</text>
</comment>
<keyword evidence="5" id="KW-0378">Hydrolase</keyword>
<dbReference type="Gene3D" id="3.40.430.10">
    <property type="entry name" value="Dihydrofolate Reductase, subunit A"/>
    <property type="match status" value="1"/>
</dbReference>
<comment type="function">
    <text evidence="7">Monofunctional pyrimidine deaminase involved in the riboflavin biosynthesis pathway. Also has a reductase domain that lacks catalytically essential substrate-binding residues.</text>
</comment>
<dbReference type="AlphaFoldDB" id="A0A9D5HKY2"/>
<dbReference type="CDD" id="cd01284">
    <property type="entry name" value="Riboflavin_deaminase-reductase"/>
    <property type="match status" value="1"/>
</dbReference>
<name>A0A9D5HKY2_9LILI</name>
<feature type="domain" description="CMP/dCMP-type deaminase" evidence="9">
    <location>
        <begin position="70"/>
        <end position="192"/>
    </location>
</feature>
<dbReference type="GO" id="GO:0009231">
    <property type="term" value="P:riboflavin biosynthetic process"/>
    <property type="evidence" value="ECO:0007669"/>
    <property type="project" value="InterPro"/>
</dbReference>
<dbReference type="PROSITE" id="PS51747">
    <property type="entry name" value="CYT_DCMP_DEAMINASES_2"/>
    <property type="match status" value="1"/>
</dbReference>
<evidence type="ECO:0000256" key="7">
    <source>
        <dbReference type="ARBA" id="ARBA00058389"/>
    </source>
</evidence>
<evidence type="ECO:0000256" key="2">
    <source>
        <dbReference type="ARBA" id="ARBA00004882"/>
    </source>
</evidence>
<dbReference type="InterPro" id="IPR016192">
    <property type="entry name" value="APOBEC/CMP_deaminase_Zn-bd"/>
</dbReference>
<evidence type="ECO:0000313" key="10">
    <source>
        <dbReference type="EMBL" id="KAJ0980374.1"/>
    </source>
</evidence>
<evidence type="ECO:0000256" key="4">
    <source>
        <dbReference type="ARBA" id="ARBA00022723"/>
    </source>
</evidence>
<dbReference type="InterPro" id="IPR004794">
    <property type="entry name" value="Eubact_RibD"/>
</dbReference>
<evidence type="ECO:0000256" key="6">
    <source>
        <dbReference type="ARBA" id="ARBA00022833"/>
    </source>
</evidence>
<evidence type="ECO:0000256" key="3">
    <source>
        <dbReference type="ARBA" id="ARBA00012766"/>
    </source>
</evidence>
<dbReference type="Proteomes" id="UP001085076">
    <property type="component" value="Miscellaneous, Linkage group lg02"/>
</dbReference>
<reference evidence="10" key="1">
    <citation type="submission" date="2021-03" db="EMBL/GenBank/DDBJ databases">
        <authorList>
            <person name="Li Z."/>
            <person name="Yang C."/>
        </authorList>
    </citation>
    <scope>NUCLEOTIDE SEQUENCE</scope>
    <source>
        <strain evidence="10">Dzin_1.0</strain>
        <tissue evidence="10">Leaf</tissue>
    </source>
</reference>
<accession>A0A9D5HKY2</accession>
<dbReference type="EC" id="3.5.4.26" evidence="3"/>
<dbReference type="PANTHER" id="PTHR11079:SF162">
    <property type="entry name" value="RIBOFLAVIN BIOSYNTHESIS PROTEIN PYRD, CHLOROPLASTIC"/>
    <property type="match status" value="1"/>
</dbReference>
<proteinExistence type="predicted"/>
<dbReference type="Gene3D" id="3.40.140.10">
    <property type="entry name" value="Cytidine Deaminase, domain 2"/>
    <property type="match status" value="1"/>
</dbReference>
<dbReference type="PROSITE" id="PS00903">
    <property type="entry name" value="CYT_DCMP_DEAMINASES_1"/>
    <property type="match status" value="1"/>
</dbReference>
<evidence type="ECO:0000259" key="9">
    <source>
        <dbReference type="PROSITE" id="PS51747"/>
    </source>
</evidence>
<evidence type="ECO:0000313" key="11">
    <source>
        <dbReference type="Proteomes" id="UP001085076"/>
    </source>
</evidence>
<dbReference type="SUPFAM" id="SSF53927">
    <property type="entry name" value="Cytidine deaminase-like"/>
    <property type="match status" value="1"/>
</dbReference>
<organism evidence="10 11">
    <name type="scientific">Dioscorea zingiberensis</name>
    <dbReference type="NCBI Taxonomy" id="325984"/>
    <lineage>
        <taxon>Eukaryota</taxon>
        <taxon>Viridiplantae</taxon>
        <taxon>Streptophyta</taxon>
        <taxon>Embryophyta</taxon>
        <taxon>Tracheophyta</taxon>
        <taxon>Spermatophyta</taxon>
        <taxon>Magnoliopsida</taxon>
        <taxon>Liliopsida</taxon>
        <taxon>Dioscoreales</taxon>
        <taxon>Dioscoreaceae</taxon>
        <taxon>Dioscorea</taxon>
    </lineage>
</organism>
<dbReference type="InterPro" id="IPR002125">
    <property type="entry name" value="CMP_dCMP_dom"/>
</dbReference>
<reference evidence="10" key="2">
    <citation type="journal article" date="2022" name="Hortic Res">
        <title>The genome of Dioscorea zingiberensis sheds light on the biosynthesis, origin and evolution of the medicinally important diosgenin saponins.</title>
        <authorList>
            <person name="Li Y."/>
            <person name="Tan C."/>
            <person name="Li Z."/>
            <person name="Guo J."/>
            <person name="Li S."/>
            <person name="Chen X."/>
            <person name="Wang C."/>
            <person name="Dai X."/>
            <person name="Yang H."/>
            <person name="Song W."/>
            <person name="Hou L."/>
            <person name="Xu J."/>
            <person name="Tong Z."/>
            <person name="Xu A."/>
            <person name="Yuan X."/>
            <person name="Wang W."/>
            <person name="Yang Q."/>
            <person name="Chen L."/>
            <person name="Sun Z."/>
            <person name="Wang K."/>
            <person name="Pan B."/>
            <person name="Chen J."/>
            <person name="Bao Y."/>
            <person name="Liu F."/>
            <person name="Qi X."/>
            <person name="Gang D.R."/>
            <person name="Wen J."/>
            <person name="Li J."/>
        </authorList>
    </citation>
    <scope>NUCLEOTIDE SEQUENCE</scope>
    <source>
        <strain evidence="10">Dzin_1.0</strain>
    </source>
</reference>
<dbReference type="FunFam" id="3.40.140.10:FF:000025">
    <property type="entry name" value="Riboflavin biosynthesis protein RibD"/>
    <property type="match status" value="1"/>
</dbReference>
<dbReference type="NCBIfam" id="TIGR00326">
    <property type="entry name" value="eubact_ribD"/>
    <property type="match status" value="1"/>
</dbReference>
<dbReference type="EMBL" id="JAGGNH010000002">
    <property type="protein sequence ID" value="KAJ0980374.1"/>
    <property type="molecule type" value="Genomic_DNA"/>
</dbReference>
<comment type="caution">
    <text evidence="10">The sequence shown here is derived from an EMBL/GenBank/DDBJ whole genome shotgun (WGS) entry which is preliminary data.</text>
</comment>
<evidence type="ECO:0000256" key="5">
    <source>
        <dbReference type="ARBA" id="ARBA00022801"/>
    </source>
</evidence>
<evidence type="ECO:0000256" key="1">
    <source>
        <dbReference type="ARBA" id="ARBA00001947"/>
    </source>
</evidence>
<dbReference type="OrthoDB" id="252265at2759"/>
<evidence type="ECO:0000256" key="8">
    <source>
        <dbReference type="ARBA" id="ARBA00070721"/>
    </source>
</evidence>
<dbReference type="GO" id="GO:0008835">
    <property type="term" value="F:diaminohydroxyphosphoribosylaminopyrimidine deaminase activity"/>
    <property type="evidence" value="ECO:0007669"/>
    <property type="project" value="UniProtKB-EC"/>
</dbReference>
<dbReference type="InterPro" id="IPR016193">
    <property type="entry name" value="Cytidine_deaminase-like"/>
</dbReference>
<sequence>MANCFASPAQSTRNLVSASSFPSSPQRPTAIIGSFLQPSKLRPALKRSLSTAPISSGNPRRFTGVRCELMDDARFMRKCVELARRAIGCTSPNPMVGCVIVKDGKIVGEGFHPKAGQPHAEVFALRDAGALAENATAYVSLEPCNHYGRTPPCTEALIDAKVKRVVIGMVDPNPIVASKGVEKLREAGMEVVVGVEEVMCRKLIEAYIHKMVTGRPFVTLRYSLSINGRMLNHLGEGAEESGGYYSQLLQEFDGVIISSDSLLKISDLPTSKETGANQPLIIIIARKDTSSVYLPGLDKKSGSKIVILSEKAIPVQPESEEIQTVVIQKLDFRAILDYCSTQGLCSILFDFREDDVGLNEFLEESFKERLLQKVVMELCPVWNATGEASMLKFGSQSLKLKDLQSRVSNGSTVVEGYIV</sequence>
<dbReference type="GO" id="GO:0008270">
    <property type="term" value="F:zinc ion binding"/>
    <property type="evidence" value="ECO:0007669"/>
    <property type="project" value="InterPro"/>
</dbReference>
<dbReference type="InterPro" id="IPR024072">
    <property type="entry name" value="DHFR-like_dom_sf"/>
</dbReference>
<dbReference type="PANTHER" id="PTHR11079">
    <property type="entry name" value="CYTOSINE DEAMINASE FAMILY MEMBER"/>
    <property type="match status" value="1"/>
</dbReference>